<dbReference type="InterPro" id="IPR010415">
    <property type="entry name" value="LpxI_C"/>
</dbReference>
<dbReference type="Gene3D" id="3.40.140.80">
    <property type="match status" value="1"/>
</dbReference>
<dbReference type="AlphaFoldDB" id="A0A1S8D9D1"/>
<dbReference type="Pfam" id="PF06230">
    <property type="entry name" value="LpxI_C"/>
    <property type="match status" value="1"/>
</dbReference>
<protein>
    <submittedName>
        <fullName evidence="3">UDP-2,3-diacylglucosamine pyrophosphatase</fullName>
    </submittedName>
</protein>
<dbReference type="PANTHER" id="PTHR39962">
    <property type="entry name" value="BLL4848 PROTEIN"/>
    <property type="match status" value="1"/>
</dbReference>
<proteinExistence type="predicted"/>
<organism evidence="3 4">
    <name type="scientific">Roseomonas mucosa</name>
    <dbReference type="NCBI Taxonomy" id="207340"/>
    <lineage>
        <taxon>Bacteria</taxon>
        <taxon>Pseudomonadati</taxon>
        <taxon>Pseudomonadota</taxon>
        <taxon>Alphaproteobacteria</taxon>
        <taxon>Acetobacterales</taxon>
        <taxon>Roseomonadaceae</taxon>
        <taxon>Roseomonas</taxon>
    </lineage>
</organism>
<dbReference type="Pfam" id="PF17930">
    <property type="entry name" value="LpxI_N"/>
    <property type="match status" value="1"/>
</dbReference>
<dbReference type="Gene3D" id="3.40.50.20">
    <property type="match status" value="1"/>
</dbReference>
<dbReference type="InterPro" id="IPR053174">
    <property type="entry name" value="LpxI"/>
</dbReference>
<evidence type="ECO:0000313" key="4">
    <source>
        <dbReference type="Proteomes" id="UP000054844"/>
    </source>
</evidence>
<dbReference type="EMBL" id="LLWF02000006">
    <property type="protein sequence ID" value="ONH84519.1"/>
    <property type="molecule type" value="Genomic_DNA"/>
</dbReference>
<dbReference type="STRING" id="207340.APZ41_003670"/>
<reference evidence="3" key="1">
    <citation type="submission" date="2016-12" db="EMBL/GenBank/DDBJ databases">
        <title>Draft genome sequence of Roseomonas mucosa strain AU37, isolated from a peripheral intravenous catheter.</title>
        <authorList>
            <person name="Choudhury M.A."/>
            <person name="Sidjabat H.E."/>
            <person name="Wailan A.M."/>
            <person name="Zhang L."/>
            <person name="Marsh N.M."/>
            <person name="Rickard C.M."/>
            <person name="Davies M."/>
            <person name="Mcmillan D.J."/>
        </authorList>
    </citation>
    <scope>NUCLEOTIDE SEQUENCE [LARGE SCALE GENOMIC DNA]</scope>
    <source>
        <strain evidence="3">AU37</strain>
    </source>
</reference>
<dbReference type="InterPro" id="IPR043167">
    <property type="entry name" value="LpxI_C_sf"/>
</dbReference>
<dbReference type="InterPro" id="IPR041255">
    <property type="entry name" value="LpxI_N"/>
</dbReference>
<name>A0A1S8D9D1_9PROT</name>
<feature type="domain" description="LpxI N-terminal" evidence="2">
    <location>
        <begin position="13"/>
        <end position="141"/>
    </location>
</feature>
<dbReference type="RefSeq" id="WP_076970077.1">
    <property type="nucleotide sequence ID" value="NZ_LLWF02000006.1"/>
</dbReference>
<dbReference type="OrthoDB" id="9789836at2"/>
<feature type="domain" description="LpxI C-terminal" evidence="1">
    <location>
        <begin position="146"/>
        <end position="275"/>
    </location>
</feature>
<evidence type="ECO:0000259" key="1">
    <source>
        <dbReference type="Pfam" id="PF06230"/>
    </source>
</evidence>
<accession>A0A1S8D9D1</accession>
<evidence type="ECO:0000313" key="3">
    <source>
        <dbReference type="EMBL" id="ONH84519.1"/>
    </source>
</evidence>
<sequence>MTSPAAASHAPPLGIFAGEGELPLRVAATARAAGREVRPVLLEGFADPAAWVGYPSLRLRFGALGSSIPWLRGEGVRELVLCGHVRRPSLLSLRPDAATARYLARIGARAFSGDDGLLSALRKVLTEEGFSLVGPDSVLDGLQVPPGLLGHVAPDAGHREDVRRGVAVVQALGRLDVGQGAVVQQGLVLGVEGIEGTDALIARCGALRREGRGGVLVKLVKPQQDRSLDMPSLGPATVRMAVQAGLAGIAFEARGALVIQREEMVRLADGNGIFLLAIRPEDYAGG</sequence>
<evidence type="ECO:0000259" key="2">
    <source>
        <dbReference type="Pfam" id="PF17930"/>
    </source>
</evidence>
<dbReference type="Proteomes" id="UP000054844">
    <property type="component" value="Unassembled WGS sequence"/>
</dbReference>
<comment type="caution">
    <text evidence="3">The sequence shown here is derived from an EMBL/GenBank/DDBJ whole genome shotgun (WGS) entry which is preliminary data.</text>
</comment>
<keyword evidence="4" id="KW-1185">Reference proteome</keyword>
<gene>
    <name evidence="3" type="ORF">APZ41_003670</name>
</gene>
<dbReference type="PANTHER" id="PTHR39962:SF1">
    <property type="entry name" value="LPXI FAMILY PROTEIN"/>
    <property type="match status" value="1"/>
</dbReference>